<evidence type="ECO:0000256" key="1">
    <source>
        <dbReference type="SAM" id="MobiDB-lite"/>
    </source>
</evidence>
<protein>
    <submittedName>
        <fullName evidence="2">DUF2894 domain-containing protein</fullName>
    </submittedName>
</protein>
<dbReference type="Pfam" id="PF11445">
    <property type="entry name" value="DUF2894"/>
    <property type="match status" value="1"/>
</dbReference>
<dbReference type="InterPro" id="IPR021549">
    <property type="entry name" value="DUF2894"/>
</dbReference>
<evidence type="ECO:0000313" key="2">
    <source>
        <dbReference type="EMBL" id="PND30258.1"/>
    </source>
</evidence>
<accession>A0A2N8KA01</accession>
<dbReference type="EMBL" id="POQS01000010">
    <property type="protein sequence ID" value="PND30258.1"/>
    <property type="molecule type" value="Genomic_DNA"/>
</dbReference>
<dbReference type="AlphaFoldDB" id="A0A2N8KA01"/>
<gene>
    <name evidence="2" type="ORF">C1I89_30305</name>
</gene>
<name>A0A2N8KA01_9BURK</name>
<keyword evidence="3" id="KW-1185">Reference proteome</keyword>
<dbReference type="RefSeq" id="WP_102775967.1">
    <property type="nucleotide sequence ID" value="NZ_POQS01000010.1"/>
</dbReference>
<comment type="caution">
    <text evidence="2">The sequence shown here is derived from an EMBL/GenBank/DDBJ whole genome shotgun (WGS) entry which is preliminary data.</text>
</comment>
<evidence type="ECO:0000313" key="3">
    <source>
        <dbReference type="Proteomes" id="UP000235994"/>
    </source>
</evidence>
<feature type="compositionally biased region" description="Basic residues" evidence="1">
    <location>
        <begin position="204"/>
        <end position="214"/>
    </location>
</feature>
<dbReference type="Proteomes" id="UP000235994">
    <property type="component" value="Unassembled WGS sequence"/>
</dbReference>
<feature type="region of interest" description="Disordered" evidence="1">
    <location>
        <begin position="192"/>
        <end position="214"/>
    </location>
</feature>
<organism evidence="2 3">
    <name type="scientific">Achromobacter pulmonis</name>
    <dbReference type="NCBI Taxonomy" id="1389932"/>
    <lineage>
        <taxon>Bacteria</taxon>
        <taxon>Pseudomonadati</taxon>
        <taxon>Pseudomonadota</taxon>
        <taxon>Betaproteobacteria</taxon>
        <taxon>Burkholderiales</taxon>
        <taxon>Alcaligenaceae</taxon>
        <taxon>Achromobacter</taxon>
    </lineage>
</organism>
<proteinExistence type="predicted"/>
<sequence length="214" mass="23075">MGADGARAEMLDAQAVLDGWRESGADRHAPARFRLIDAMARRAAAHDGAARQRLDARLAELILAYADDLQRAAGRAEPAPQAEAAPGPLARLADALAAPAPDEPAESLPAQLRASYPELAVLEYFQGVWSRVSADRQVRQSQEQVHKNAGPLNSNQLVHRALSLMRELSPGYLQQFLSYTDALIWMEQMAAATAPPPKEAPRAGAKKSARGKAR</sequence>
<reference evidence="2 3" key="1">
    <citation type="submission" date="2018-01" db="EMBL/GenBank/DDBJ databases">
        <title>The draft genome of an aniline degradation strain ANB-1.</title>
        <authorList>
            <person name="Zhang L."/>
            <person name="Jiang J."/>
        </authorList>
    </citation>
    <scope>NUCLEOTIDE SEQUENCE [LARGE SCALE GENOMIC DNA]</scope>
    <source>
        <strain evidence="2 3">ANB-1</strain>
    </source>
</reference>